<reference evidence="2" key="1">
    <citation type="submission" date="2021-03" db="EMBL/GenBank/DDBJ databases">
        <authorList>
            <person name="Bekaert M."/>
        </authorList>
    </citation>
    <scope>NUCLEOTIDE SEQUENCE</scope>
</reference>
<evidence type="ECO:0000313" key="2">
    <source>
        <dbReference type="EMBL" id="CAG2201498.1"/>
    </source>
</evidence>
<sequence>MVWSYLKGYVARFNSSCKKKDIIKLFEEAKSHIDAERWAKFETHVEREFEEKLRKLDGIRDEDVNPVVIDMTDDDSQDSQRTIPYMFSEGEEEGMTLKMTMTLRTPSLIPSMMLMRFCAIPVVALNHPSLFKRTSIYPGFSVMLVISGYTTGVAQNLLLRRMSAFAASPFLTTGTSVNH</sequence>
<evidence type="ECO:0000313" key="3">
    <source>
        <dbReference type="Proteomes" id="UP000683360"/>
    </source>
</evidence>
<accession>A0A8S3R038</accession>
<keyword evidence="1" id="KW-0472">Membrane</keyword>
<name>A0A8S3R038_MYTED</name>
<keyword evidence="1" id="KW-0812">Transmembrane</keyword>
<keyword evidence="3" id="KW-1185">Reference proteome</keyword>
<keyword evidence="1" id="KW-1133">Transmembrane helix</keyword>
<evidence type="ECO:0000256" key="1">
    <source>
        <dbReference type="SAM" id="Phobius"/>
    </source>
</evidence>
<protein>
    <submittedName>
        <fullName evidence="2">Uncharacterized protein</fullName>
    </submittedName>
</protein>
<comment type="caution">
    <text evidence="2">The sequence shown here is derived from an EMBL/GenBank/DDBJ whole genome shotgun (WGS) entry which is preliminary data.</text>
</comment>
<dbReference type="Proteomes" id="UP000683360">
    <property type="component" value="Unassembled WGS sequence"/>
</dbReference>
<feature type="transmembrane region" description="Helical" evidence="1">
    <location>
        <begin position="107"/>
        <end position="124"/>
    </location>
</feature>
<organism evidence="2 3">
    <name type="scientific">Mytilus edulis</name>
    <name type="common">Blue mussel</name>
    <dbReference type="NCBI Taxonomy" id="6550"/>
    <lineage>
        <taxon>Eukaryota</taxon>
        <taxon>Metazoa</taxon>
        <taxon>Spiralia</taxon>
        <taxon>Lophotrochozoa</taxon>
        <taxon>Mollusca</taxon>
        <taxon>Bivalvia</taxon>
        <taxon>Autobranchia</taxon>
        <taxon>Pteriomorphia</taxon>
        <taxon>Mytilida</taxon>
        <taxon>Mytiloidea</taxon>
        <taxon>Mytilidae</taxon>
        <taxon>Mytilinae</taxon>
        <taxon>Mytilus</taxon>
    </lineage>
</organism>
<proteinExistence type="predicted"/>
<dbReference type="AlphaFoldDB" id="A0A8S3R038"/>
<dbReference type="EMBL" id="CAJPWZ010000850">
    <property type="protein sequence ID" value="CAG2201498.1"/>
    <property type="molecule type" value="Genomic_DNA"/>
</dbReference>
<dbReference type="OrthoDB" id="6429229at2759"/>
<feature type="transmembrane region" description="Helical" evidence="1">
    <location>
        <begin position="136"/>
        <end position="159"/>
    </location>
</feature>
<gene>
    <name evidence="2" type="ORF">MEDL_16107</name>
</gene>